<feature type="compositionally biased region" description="Low complexity" evidence="1">
    <location>
        <begin position="759"/>
        <end position="781"/>
    </location>
</feature>
<gene>
    <name evidence="2" type="ORF">CANARDRAFT_84786</name>
</gene>
<dbReference type="AlphaFoldDB" id="A0A1E4T5P5"/>
<sequence length="858" mass="95853">MQVYNPNPFLVTTTCGICHDTTHGNHRSATNKISYYCPSCLNFKILKVKLNLVNLEFFNSRASDEINKVLDDCIKGHSAGFLRKYLNNEIDLNLHSGNQELEGLTPSLDAIARLSYMLLNVETTLFKRNLNLIRHNNQKQRVNNESIRFRIKSMRELVRERKQELINKKNELEKSHQISVETINNVTIDIKESKLNKTDKLISNTRLNHLKELIKICHVEVLPHGVKAKNECDVRETTTDDRLSVSTLKPKSISFSLDKLNETLTAGLKQKQMDLTSDTNNSNEINSTIFFTPVIPIQKYLNYSIPSINDSLQKLSLFISLASEYLDFELPFPIIMNHGIDDEDLAEEKTQSPSSKITKGPDDEVIVTRQDEMERDVDLEQTANMDDDEHSEKDSDEADIGQEEGHASNKLDSDSESSEVKEDRLNLLFKPVIGNKLQTEKFLLYATTHSDNGNNITSLVEFDKQRLELFSNALARLLLDLIALLTHLKPGISPESFEFNNMLRLDALVEQLVEGVIAGDKDAETTTSKESKVRNTKVDSEITRKPAKRGFTSVFNFWRGGSLKEASTTGNDDQSTLNSEKTDDSTSHYESELEIPQFDSKFLADYMADEKIDIGSKLASINLSVSFISSDSTSSMINPEDTSSYPSSLTKVKTSDADMNSELFSDSGRLSMLIYNYFKSEMLKQIESELTGNTVSSMGLSLSSTVTSAFQQINGINSTDSMSRERREFTSDGTNSPKYKGKPVSSTSLVSINQKNIGLPTTATTTPSSTNTTASTLNQTSGNRHTNELRFLQQVPPIQRKTRFQVAGLNPGSMSMTPAPDNSGVKGSRGTGSRSPHKSPKASSKSKAKSRSDHWEVI</sequence>
<feature type="compositionally biased region" description="Basic and acidic residues" evidence="1">
    <location>
        <begin position="580"/>
        <end position="591"/>
    </location>
</feature>
<evidence type="ECO:0000313" key="3">
    <source>
        <dbReference type="Proteomes" id="UP000094801"/>
    </source>
</evidence>
<dbReference type="OrthoDB" id="3998173at2759"/>
<keyword evidence="3" id="KW-1185">Reference proteome</keyword>
<dbReference type="EMBL" id="KV453848">
    <property type="protein sequence ID" value="ODV87055.1"/>
    <property type="molecule type" value="Genomic_DNA"/>
</dbReference>
<evidence type="ECO:0000313" key="2">
    <source>
        <dbReference type="EMBL" id="ODV87055.1"/>
    </source>
</evidence>
<proteinExistence type="predicted"/>
<feature type="compositionally biased region" description="Acidic residues" evidence="1">
    <location>
        <begin position="379"/>
        <end position="402"/>
    </location>
</feature>
<evidence type="ECO:0000256" key="1">
    <source>
        <dbReference type="SAM" id="MobiDB-lite"/>
    </source>
</evidence>
<dbReference type="Proteomes" id="UP000094801">
    <property type="component" value="Unassembled WGS sequence"/>
</dbReference>
<feature type="compositionally biased region" description="Basic residues" evidence="1">
    <location>
        <begin position="835"/>
        <end position="849"/>
    </location>
</feature>
<feature type="compositionally biased region" description="Basic and acidic residues" evidence="1">
    <location>
        <begin position="403"/>
        <end position="418"/>
    </location>
</feature>
<feature type="compositionally biased region" description="Basic and acidic residues" evidence="1">
    <location>
        <begin position="369"/>
        <end position="378"/>
    </location>
</feature>
<feature type="compositionally biased region" description="Polar residues" evidence="1">
    <location>
        <begin position="565"/>
        <end position="579"/>
    </location>
</feature>
<organism evidence="2 3">
    <name type="scientific">[Candida] arabinofermentans NRRL YB-2248</name>
    <dbReference type="NCBI Taxonomy" id="983967"/>
    <lineage>
        <taxon>Eukaryota</taxon>
        <taxon>Fungi</taxon>
        <taxon>Dikarya</taxon>
        <taxon>Ascomycota</taxon>
        <taxon>Saccharomycotina</taxon>
        <taxon>Pichiomycetes</taxon>
        <taxon>Pichiales</taxon>
        <taxon>Pichiaceae</taxon>
        <taxon>Ogataea</taxon>
        <taxon>Ogataea/Candida clade</taxon>
    </lineage>
</organism>
<feature type="compositionally biased region" description="Polar residues" evidence="1">
    <location>
        <begin position="744"/>
        <end position="756"/>
    </location>
</feature>
<feature type="region of interest" description="Disordered" evidence="1">
    <location>
        <begin position="716"/>
        <end position="785"/>
    </location>
</feature>
<feature type="region of interest" description="Disordered" evidence="1">
    <location>
        <begin position="808"/>
        <end position="858"/>
    </location>
</feature>
<reference evidence="3" key="1">
    <citation type="submission" date="2016-04" db="EMBL/GenBank/DDBJ databases">
        <title>Comparative genomics of biotechnologically important yeasts.</title>
        <authorList>
            <consortium name="DOE Joint Genome Institute"/>
            <person name="Riley R."/>
            <person name="Haridas S."/>
            <person name="Wolfe K.H."/>
            <person name="Lopes M.R."/>
            <person name="Hittinger C.T."/>
            <person name="Goker M."/>
            <person name="Salamov A."/>
            <person name="Wisecaver J."/>
            <person name="Long T.M."/>
            <person name="Aerts A.L."/>
            <person name="Barry K."/>
            <person name="Choi C."/>
            <person name="Clum A."/>
            <person name="Coughlan A.Y."/>
            <person name="Deshpande S."/>
            <person name="Douglass A.P."/>
            <person name="Hanson S.J."/>
            <person name="Klenk H.-P."/>
            <person name="Labutti K."/>
            <person name="Lapidus A."/>
            <person name="Lindquist E."/>
            <person name="Lipzen A."/>
            <person name="Meier-Kolthoff J.P."/>
            <person name="Ohm R.A."/>
            <person name="Otillar R.P."/>
            <person name="Pangilinan J."/>
            <person name="Peng Y."/>
            <person name="Rokas A."/>
            <person name="Rosa C.A."/>
            <person name="Scheuner C."/>
            <person name="Sibirny A.A."/>
            <person name="Slot J.C."/>
            <person name="Stielow J.B."/>
            <person name="Sun H."/>
            <person name="Kurtzman C.P."/>
            <person name="Blackwell M."/>
            <person name="Grigoriev I.V."/>
            <person name="Jeffries T.W."/>
        </authorList>
    </citation>
    <scope>NUCLEOTIDE SEQUENCE [LARGE SCALE GENOMIC DNA]</scope>
    <source>
        <strain evidence="3">NRRL YB-2248</strain>
    </source>
</reference>
<accession>A0A1E4T5P5</accession>
<protein>
    <submittedName>
        <fullName evidence="2">Uncharacterized protein</fullName>
    </submittedName>
</protein>
<name>A0A1E4T5P5_9ASCO</name>
<feature type="region of interest" description="Disordered" evidence="1">
    <location>
        <begin position="346"/>
        <end position="418"/>
    </location>
</feature>
<feature type="region of interest" description="Disordered" evidence="1">
    <location>
        <begin position="565"/>
        <end position="592"/>
    </location>
</feature>